<reference evidence="2" key="1">
    <citation type="journal article" date="2023" name="G3 (Bethesda)">
        <title>Genome assembly and association tests identify interacting loci associated with vigor, precocity, and sex in interspecific pistachio rootstocks.</title>
        <authorList>
            <person name="Palmer W."/>
            <person name="Jacygrad E."/>
            <person name="Sagayaradj S."/>
            <person name="Cavanaugh K."/>
            <person name="Han R."/>
            <person name="Bertier L."/>
            <person name="Beede B."/>
            <person name="Kafkas S."/>
            <person name="Golino D."/>
            <person name="Preece J."/>
            <person name="Michelmore R."/>
        </authorList>
    </citation>
    <scope>NUCLEOTIDE SEQUENCE [LARGE SCALE GENOMIC DNA]</scope>
</reference>
<protein>
    <submittedName>
        <fullName evidence="1">Uncharacterized protein</fullName>
    </submittedName>
</protein>
<dbReference type="Proteomes" id="UP001164250">
    <property type="component" value="Chromosome 15"/>
</dbReference>
<evidence type="ECO:0000313" key="2">
    <source>
        <dbReference type="Proteomes" id="UP001164250"/>
    </source>
</evidence>
<evidence type="ECO:0000313" key="1">
    <source>
        <dbReference type="EMBL" id="KAJ0074738.1"/>
    </source>
</evidence>
<sequence length="82" mass="8969">MCKTMAASAIGIDLQLLVGIICVLAVTVNDQNQGKQVLPLVHLKPYVGKLCWCTVQKMLQGTKVWIPGSWMSMIRIGENARG</sequence>
<proteinExistence type="predicted"/>
<accession>A0ACC0ZRB4</accession>
<name>A0ACC0ZRB4_9ROSI</name>
<comment type="caution">
    <text evidence="1">The sequence shown here is derived from an EMBL/GenBank/DDBJ whole genome shotgun (WGS) entry which is preliminary data.</text>
</comment>
<keyword evidence="2" id="KW-1185">Reference proteome</keyword>
<organism evidence="1 2">
    <name type="scientific">Pistacia atlantica</name>
    <dbReference type="NCBI Taxonomy" id="434234"/>
    <lineage>
        <taxon>Eukaryota</taxon>
        <taxon>Viridiplantae</taxon>
        <taxon>Streptophyta</taxon>
        <taxon>Embryophyta</taxon>
        <taxon>Tracheophyta</taxon>
        <taxon>Spermatophyta</taxon>
        <taxon>Magnoliopsida</taxon>
        <taxon>eudicotyledons</taxon>
        <taxon>Gunneridae</taxon>
        <taxon>Pentapetalae</taxon>
        <taxon>rosids</taxon>
        <taxon>malvids</taxon>
        <taxon>Sapindales</taxon>
        <taxon>Anacardiaceae</taxon>
        <taxon>Pistacia</taxon>
    </lineage>
</organism>
<dbReference type="EMBL" id="CM047910">
    <property type="protein sequence ID" value="KAJ0074738.1"/>
    <property type="molecule type" value="Genomic_DNA"/>
</dbReference>
<gene>
    <name evidence="1" type="ORF">Patl1_33308</name>
</gene>